<evidence type="ECO:0000256" key="3">
    <source>
        <dbReference type="SAM" id="Coils"/>
    </source>
</evidence>
<accession>A0A3N4HUB7</accession>
<dbReference type="FunFam" id="1.10.287.370:FF:000003">
    <property type="entry name" value="Prefoldin subunit 6"/>
    <property type="match status" value="1"/>
</dbReference>
<dbReference type="CDD" id="cd23161">
    <property type="entry name" value="Prefoldin_6"/>
    <property type="match status" value="1"/>
</dbReference>
<dbReference type="GO" id="GO:0006457">
    <property type="term" value="P:protein folding"/>
    <property type="evidence" value="ECO:0007669"/>
    <property type="project" value="InterPro"/>
</dbReference>
<dbReference type="GO" id="GO:0051087">
    <property type="term" value="F:protein-folding chaperone binding"/>
    <property type="evidence" value="ECO:0007669"/>
    <property type="project" value="TreeGrafter"/>
</dbReference>
<sequence>MATINPEAQRLQRLTEEYQDLQKDLQESVETRQKLESQLHESGNVQAEFDALEDDAAIYKLVGPVLMKQEKEEARLNVKKRLEYITGDMKRVEDKIKDIQEKSEAKKMEIIELQTQLQNGQNADPGVQ</sequence>
<dbReference type="PANTHER" id="PTHR21431:SF0">
    <property type="entry name" value="PREFOLDIN SUBUNIT 6"/>
    <property type="match status" value="1"/>
</dbReference>
<comment type="similarity">
    <text evidence="1">Belongs to the prefoldin subunit beta family.</text>
</comment>
<evidence type="ECO:0000313" key="4">
    <source>
        <dbReference type="EMBL" id="RPA75581.1"/>
    </source>
</evidence>
<evidence type="ECO:0000256" key="1">
    <source>
        <dbReference type="ARBA" id="ARBA00008045"/>
    </source>
</evidence>
<keyword evidence="5" id="KW-1185">Reference proteome</keyword>
<dbReference type="GO" id="GO:0051082">
    <property type="term" value="F:unfolded protein binding"/>
    <property type="evidence" value="ECO:0007669"/>
    <property type="project" value="InterPro"/>
</dbReference>
<reference evidence="4 5" key="1">
    <citation type="journal article" date="2018" name="Nat. Ecol. Evol.">
        <title>Pezizomycetes genomes reveal the molecular basis of ectomycorrhizal truffle lifestyle.</title>
        <authorList>
            <person name="Murat C."/>
            <person name="Payen T."/>
            <person name="Noel B."/>
            <person name="Kuo A."/>
            <person name="Morin E."/>
            <person name="Chen J."/>
            <person name="Kohler A."/>
            <person name="Krizsan K."/>
            <person name="Balestrini R."/>
            <person name="Da Silva C."/>
            <person name="Montanini B."/>
            <person name="Hainaut M."/>
            <person name="Levati E."/>
            <person name="Barry K.W."/>
            <person name="Belfiori B."/>
            <person name="Cichocki N."/>
            <person name="Clum A."/>
            <person name="Dockter R.B."/>
            <person name="Fauchery L."/>
            <person name="Guy J."/>
            <person name="Iotti M."/>
            <person name="Le Tacon F."/>
            <person name="Lindquist E.A."/>
            <person name="Lipzen A."/>
            <person name="Malagnac F."/>
            <person name="Mello A."/>
            <person name="Molinier V."/>
            <person name="Miyauchi S."/>
            <person name="Poulain J."/>
            <person name="Riccioni C."/>
            <person name="Rubini A."/>
            <person name="Sitrit Y."/>
            <person name="Splivallo R."/>
            <person name="Traeger S."/>
            <person name="Wang M."/>
            <person name="Zifcakova L."/>
            <person name="Wipf D."/>
            <person name="Zambonelli A."/>
            <person name="Paolocci F."/>
            <person name="Nowrousian M."/>
            <person name="Ottonello S."/>
            <person name="Baldrian P."/>
            <person name="Spatafora J.W."/>
            <person name="Henrissat B."/>
            <person name="Nagy L.G."/>
            <person name="Aury J.M."/>
            <person name="Wincker P."/>
            <person name="Grigoriev I.V."/>
            <person name="Bonfante P."/>
            <person name="Martin F.M."/>
        </authorList>
    </citation>
    <scope>NUCLEOTIDE SEQUENCE [LARGE SCALE GENOMIC DNA]</scope>
    <source>
        <strain evidence="4 5">RN42</strain>
    </source>
</reference>
<dbReference type="GO" id="GO:0005737">
    <property type="term" value="C:cytoplasm"/>
    <property type="evidence" value="ECO:0007669"/>
    <property type="project" value="TreeGrafter"/>
</dbReference>
<dbReference type="STRING" id="1160509.A0A3N4HUB7"/>
<feature type="coiled-coil region" evidence="3">
    <location>
        <begin position="82"/>
        <end position="116"/>
    </location>
</feature>
<dbReference type="InterPro" id="IPR002777">
    <property type="entry name" value="PFD_beta-like"/>
</dbReference>
<organism evidence="4 5">
    <name type="scientific">Ascobolus immersus RN42</name>
    <dbReference type="NCBI Taxonomy" id="1160509"/>
    <lineage>
        <taxon>Eukaryota</taxon>
        <taxon>Fungi</taxon>
        <taxon>Dikarya</taxon>
        <taxon>Ascomycota</taxon>
        <taxon>Pezizomycotina</taxon>
        <taxon>Pezizomycetes</taxon>
        <taxon>Pezizales</taxon>
        <taxon>Ascobolaceae</taxon>
        <taxon>Ascobolus</taxon>
    </lineage>
</organism>
<dbReference type="GO" id="GO:0016272">
    <property type="term" value="C:prefoldin complex"/>
    <property type="evidence" value="ECO:0007669"/>
    <property type="project" value="InterPro"/>
</dbReference>
<keyword evidence="2" id="KW-0143">Chaperone</keyword>
<dbReference type="SUPFAM" id="SSF46579">
    <property type="entry name" value="Prefoldin"/>
    <property type="match status" value="1"/>
</dbReference>
<gene>
    <name evidence="4" type="ORF">BJ508DRAFT_418057</name>
</gene>
<dbReference type="Pfam" id="PF01920">
    <property type="entry name" value="Prefoldin_2"/>
    <property type="match status" value="1"/>
</dbReference>
<dbReference type="PANTHER" id="PTHR21431">
    <property type="entry name" value="PREFOLDIN SUBUNIT 6"/>
    <property type="match status" value="1"/>
</dbReference>
<dbReference type="Gene3D" id="1.10.287.370">
    <property type="match status" value="1"/>
</dbReference>
<dbReference type="Proteomes" id="UP000275078">
    <property type="component" value="Unassembled WGS sequence"/>
</dbReference>
<protein>
    <submittedName>
        <fullName evidence="4">Prefoldin beta-like protein</fullName>
    </submittedName>
</protein>
<dbReference type="OrthoDB" id="248120at2759"/>
<evidence type="ECO:0000313" key="5">
    <source>
        <dbReference type="Proteomes" id="UP000275078"/>
    </source>
</evidence>
<name>A0A3N4HUB7_ASCIM</name>
<dbReference type="GO" id="GO:0051131">
    <property type="term" value="P:chaperone-mediated protein complex assembly"/>
    <property type="evidence" value="ECO:0007669"/>
    <property type="project" value="TreeGrafter"/>
</dbReference>
<keyword evidence="3" id="KW-0175">Coiled coil</keyword>
<dbReference type="AlphaFoldDB" id="A0A3N4HUB7"/>
<dbReference type="InterPro" id="IPR009053">
    <property type="entry name" value="Prefoldin"/>
</dbReference>
<evidence type="ECO:0000256" key="2">
    <source>
        <dbReference type="ARBA" id="ARBA00023186"/>
    </source>
</evidence>
<dbReference type="EMBL" id="ML119761">
    <property type="protein sequence ID" value="RPA75581.1"/>
    <property type="molecule type" value="Genomic_DNA"/>
</dbReference>
<proteinExistence type="inferred from homology"/>
<feature type="coiled-coil region" evidence="3">
    <location>
        <begin position="4"/>
        <end position="38"/>
    </location>
</feature>